<gene>
    <name evidence="1" type="ORF">CIK84_14195</name>
</gene>
<comment type="caution">
    <text evidence="1">The sequence shown here is derived from an EMBL/GenBank/DDBJ whole genome shotgun (WGS) entry which is preliminary data.</text>
</comment>
<dbReference type="EMBL" id="PNQX01000002">
    <property type="protein sequence ID" value="PMQ19786.1"/>
    <property type="molecule type" value="Genomic_DNA"/>
</dbReference>
<evidence type="ECO:0000313" key="1">
    <source>
        <dbReference type="EMBL" id="PMQ19786.1"/>
    </source>
</evidence>
<evidence type="ECO:0000313" key="2">
    <source>
        <dbReference type="Proteomes" id="UP000235739"/>
    </source>
</evidence>
<dbReference type="AlphaFoldDB" id="A0A2N7S0X0"/>
<organism evidence="1 2">
    <name type="scientific">Glutamicibacter arilaitensis</name>
    <dbReference type="NCBI Taxonomy" id="256701"/>
    <lineage>
        <taxon>Bacteria</taxon>
        <taxon>Bacillati</taxon>
        <taxon>Actinomycetota</taxon>
        <taxon>Actinomycetes</taxon>
        <taxon>Micrococcales</taxon>
        <taxon>Micrococcaceae</taxon>
        <taxon>Glutamicibacter</taxon>
    </lineage>
</organism>
<protein>
    <submittedName>
        <fullName evidence="1">Uncharacterized protein</fullName>
    </submittedName>
</protein>
<reference evidence="1 2" key="1">
    <citation type="journal article" date="2017" name="Elife">
        <title>Extensive horizontal gene transfer in cheese-associated bacteria.</title>
        <authorList>
            <person name="Bonham K.S."/>
            <person name="Wolfe B.E."/>
            <person name="Dutton R.J."/>
        </authorList>
    </citation>
    <scope>NUCLEOTIDE SEQUENCE [LARGE SCALE GENOMIC DNA]</scope>
    <source>
        <strain evidence="1 2">JB182</strain>
    </source>
</reference>
<name>A0A2N7S0X0_9MICC</name>
<dbReference type="Proteomes" id="UP000235739">
    <property type="component" value="Unassembled WGS sequence"/>
</dbReference>
<sequence length="116" mass="12598">MCAIHRPSGEGVVGDVHFARGHLTEKGRAVTGRSLQPGNRVLRPMRPHERVEDWPKTFVDLSGAGIKQQHMEAFAQNAGSATTNPIGLILTTTLLTDEHGRLPRAVGTNQLCRCGH</sequence>
<proteinExistence type="predicted"/>
<accession>A0A2N7S0X0</accession>